<gene>
    <name evidence="1" type="ORF">R3P38DRAFT_2768457</name>
</gene>
<keyword evidence="2" id="KW-1185">Reference proteome</keyword>
<sequence length="197" mass="21645">MHILHIVYSILSHKSYQPITTILRNTSIFLTDAVIPYFFRVSVSARHAEPNTPSSRSVTLAVELAASVTNPPEMCYCAGLSRRARLTLRSEETQNVLRRVAPDAKIRLRLSLEGRHSDGSAFTWSKPTRSREGLGRIITLRSCAASVVRVGSGRQARAWVGSGRVRVEFNARPDPGIKVGSGSGRVWVATRVAHGIN</sequence>
<name>A0AAW0CS04_9AGAR</name>
<organism evidence="1 2">
    <name type="scientific">Favolaschia claudopus</name>
    <dbReference type="NCBI Taxonomy" id="2862362"/>
    <lineage>
        <taxon>Eukaryota</taxon>
        <taxon>Fungi</taxon>
        <taxon>Dikarya</taxon>
        <taxon>Basidiomycota</taxon>
        <taxon>Agaricomycotina</taxon>
        <taxon>Agaricomycetes</taxon>
        <taxon>Agaricomycetidae</taxon>
        <taxon>Agaricales</taxon>
        <taxon>Marasmiineae</taxon>
        <taxon>Mycenaceae</taxon>
        <taxon>Favolaschia</taxon>
    </lineage>
</organism>
<dbReference type="Proteomes" id="UP001362999">
    <property type="component" value="Unassembled WGS sequence"/>
</dbReference>
<evidence type="ECO:0000313" key="1">
    <source>
        <dbReference type="EMBL" id="KAK7041056.1"/>
    </source>
</evidence>
<dbReference type="EMBL" id="JAWWNJ010000014">
    <property type="protein sequence ID" value="KAK7041056.1"/>
    <property type="molecule type" value="Genomic_DNA"/>
</dbReference>
<evidence type="ECO:0000313" key="2">
    <source>
        <dbReference type="Proteomes" id="UP001362999"/>
    </source>
</evidence>
<accession>A0AAW0CS04</accession>
<reference evidence="1 2" key="1">
    <citation type="journal article" date="2024" name="J Genomics">
        <title>Draft genome sequencing and assembly of Favolaschia claudopus CIRM-BRFM 2984 isolated from oak limbs.</title>
        <authorList>
            <person name="Navarro D."/>
            <person name="Drula E."/>
            <person name="Chaduli D."/>
            <person name="Cazenave R."/>
            <person name="Ahrendt S."/>
            <person name="Wang J."/>
            <person name="Lipzen A."/>
            <person name="Daum C."/>
            <person name="Barry K."/>
            <person name="Grigoriev I.V."/>
            <person name="Favel A."/>
            <person name="Rosso M.N."/>
            <person name="Martin F."/>
        </authorList>
    </citation>
    <scope>NUCLEOTIDE SEQUENCE [LARGE SCALE GENOMIC DNA]</scope>
    <source>
        <strain evidence="1 2">CIRM-BRFM 2984</strain>
    </source>
</reference>
<proteinExistence type="predicted"/>
<dbReference type="AlphaFoldDB" id="A0AAW0CS04"/>
<comment type="caution">
    <text evidence="1">The sequence shown here is derived from an EMBL/GenBank/DDBJ whole genome shotgun (WGS) entry which is preliminary data.</text>
</comment>
<protein>
    <submittedName>
        <fullName evidence="1">Uncharacterized protein</fullName>
    </submittedName>
</protein>